<organism evidence="2 3">
    <name type="scientific">Candidatus Scatenecus faecavium</name>
    <dbReference type="NCBI Taxonomy" id="2840915"/>
    <lineage>
        <taxon>Bacteria</taxon>
        <taxon>Candidatus Scatenecus</taxon>
    </lineage>
</organism>
<dbReference type="EMBL" id="DVJO01000136">
    <property type="protein sequence ID" value="HIS83191.1"/>
    <property type="molecule type" value="Genomic_DNA"/>
</dbReference>
<keyword evidence="1" id="KW-1133">Transmembrane helix</keyword>
<dbReference type="Pfam" id="PF11335">
    <property type="entry name" value="DUF3137"/>
    <property type="match status" value="1"/>
</dbReference>
<comment type="caution">
    <text evidence="2">The sequence shown here is derived from an EMBL/GenBank/DDBJ whole genome shotgun (WGS) entry which is preliminary data.</text>
</comment>
<evidence type="ECO:0000313" key="3">
    <source>
        <dbReference type="Proteomes" id="UP000824139"/>
    </source>
</evidence>
<gene>
    <name evidence="2" type="ORF">IAD41_06270</name>
</gene>
<protein>
    <submittedName>
        <fullName evidence="2">DUF3137 domain-containing protein</fullName>
    </submittedName>
</protein>
<proteinExistence type="predicted"/>
<keyword evidence="1" id="KW-0812">Transmembrane</keyword>
<reference evidence="2" key="1">
    <citation type="submission" date="2020-10" db="EMBL/GenBank/DDBJ databases">
        <authorList>
            <person name="Gilroy R."/>
        </authorList>
    </citation>
    <scope>NUCLEOTIDE SEQUENCE</scope>
    <source>
        <strain evidence="2">CHK152-2994</strain>
    </source>
</reference>
<reference evidence="2" key="2">
    <citation type="journal article" date="2021" name="PeerJ">
        <title>Extensive microbial diversity within the chicken gut microbiome revealed by metagenomics and culture.</title>
        <authorList>
            <person name="Gilroy R."/>
            <person name="Ravi A."/>
            <person name="Getino M."/>
            <person name="Pursley I."/>
            <person name="Horton D.L."/>
            <person name="Alikhan N.F."/>
            <person name="Baker D."/>
            <person name="Gharbi K."/>
            <person name="Hall N."/>
            <person name="Watson M."/>
            <person name="Adriaenssens E.M."/>
            <person name="Foster-Nyarko E."/>
            <person name="Jarju S."/>
            <person name="Secka A."/>
            <person name="Antonio M."/>
            <person name="Oren A."/>
            <person name="Chaudhuri R.R."/>
            <person name="La Ragione R."/>
            <person name="Hildebrand F."/>
            <person name="Pallen M.J."/>
        </authorList>
    </citation>
    <scope>NUCLEOTIDE SEQUENCE</scope>
    <source>
        <strain evidence="2">CHK152-2994</strain>
    </source>
</reference>
<feature type="transmembrane region" description="Helical" evidence="1">
    <location>
        <begin position="250"/>
        <end position="267"/>
    </location>
</feature>
<evidence type="ECO:0000256" key="1">
    <source>
        <dbReference type="SAM" id="Phobius"/>
    </source>
</evidence>
<accession>A0A9D1FXF1</accession>
<feature type="transmembrane region" description="Helical" evidence="1">
    <location>
        <begin position="225"/>
        <end position="244"/>
    </location>
</feature>
<dbReference type="AlphaFoldDB" id="A0A9D1FXF1"/>
<evidence type="ECO:0000313" key="2">
    <source>
        <dbReference type="EMBL" id="HIS83191.1"/>
    </source>
</evidence>
<name>A0A9D1FXF1_9BACT</name>
<dbReference type="InterPro" id="IPR021484">
    <property type="entry name" value="DUF3137"/>
</dbReference>
<feature type="transmembrane region" description="Helical" evidence="1">
    <location>
        <begin position="71"/>
        <end position="95"/>
    </location>
</feature>
<sequence length="386" mass="44607">MAVKSNNLANFMADFHKIYFKEIAPILNKHEADRIKAYRGLIYYEIFWGVFFCALFVFEACKCGDLFKSELVFIVLAVNIFALAVLMVVPAVMWGKFFKGRLKEKCLKNVLKVFGNIKSEYQSEEYGEEFLRKSELFANFNVKTDDDVFVGEYNGVKYTICETELHIDLIRQINILNYIFSKYKDSYFDKCVFKGVVICFKTNKNIKTKTIITTKKDFGTRGKGLMSFFALWVYFSIILAGLVVGGYLKLLPALIVGGISFAIMKFWPAKPIIDTEKLHKINLEDPVFNKKYNVYSADEVEARYLITTAFMERFKKLNTAFGSKYAKCCFLDDTVMFAISTNKDLFEFGSLFSPINNSKHMQMFFNQLTSILQLAEHFKLDENTKL</sequence>
<dbReference type="Proteomes" id="UP000824139">
    <property type="component" value="Unassembled WGS sequence"/>
</dbReference>
<feature type="transmembrane region" description="Helical" evidence="1">
    <location>
        <begin position="41"/>
        <end position="59"/>
    </location>
</feature>
<keyword evidence="1" id="KW-0472">Membrane</keyword>